<evidence type="ECO:0000313" key="3">
    <source>
        <dbReference type="EMBL" id="MCJ2183844.1"/>
    </source>
</evidence>
<dbReference type="PANTHER" id="PTHR39199">
    <property type="entry name" value="BLR5128 PROTEIN"/>
    <property type="match status" value="1"/>
</dbReference>
<evidence type="ECO:0000259" key="2">
    <source>
        <dbReference type="Pfam" id="PF13840"/>
    </source>
</evidence>
<dbReference type="Pfam" id="PF13840">
    <property type="entry name" value="ACT_7"/>
    <property type="match status" value="1"/>
</dbReference>
<dbReference type="Gene3D" id="3.30.2130.10">
    <property type="entry name" value="VC0802-like"/>
    <property type="match status" value="1"/>
</dbReference>
<dbReference type="PANTHER" id="PTHR39199:SF1">
    <property type="entry name" value="BLR5128 PROTEIN"/>
    <property type="match status" value="1"/>
</dbReference>
<feature type="domain" description="DUF2241" evidence="1">
    <location>
        <begin position="18"/>
        <end position="73"/>
    </location>
</feature>
<dbReference type="RefSeq" id="WP_244022031.1">
    <property type="nucleotide sequence ID" value="NZ_JALHLF010000063.1"/>
</dbReference>
<accession>A0ABT0BFM5</accession>
<sequence>MPGEPGPVPERPIVREARAMVAGMAPRLDDERYVFVTGAPLLADAIAMFREAEGLSQIVPLEAARSAGLDTALPMVRIVLEVHSALDGYGLTAAVAGALADARIACNMVAAFHHDHAFVPAADAARALAILQALQTQAQG</sequence>
<protein>
    <submittedName>
        <fullName evidence="3">ACT domain-containing protein</fullName>
    </submittedName>
</protein>
<dbReference type="SUPFAM" id="SSF55021">
    <property type="entry name" value="ACT-like"/>
    <property type="match status" value="2"/>
</dbReference>
<dbReference type="Pfam" id="PF10000">
    <property type="entry name" value="ACT_3"/>
    <property type="match status" value="1"/>
</dbReference>
<proteinExistence type="predicted"/>
<comment type="caution">
    <text evidence="3">The sequence shown here is derived from an EMBL/GenBank/DDBJ whole genome shotgun (WGS) entry which is preliminary data.</text>
</comment>
<dbReference type="Proteomes" id="UP001162881">
    <property type="component" value="Unassembled WGS sequence"/>
</dbReference>
<dbReference type="InterPro" id="IPR045865">
    <property type="entry name" value="ACT-like_dom_sf"/>
</dbReference>
<dbReference type="InterPro" id="IPR027795">
    <property type="entry name" value="CASTOR_ACT_dom"/>
</dbReference>
<evidence type="ECO:0000313" key="4">
    <source>
        <dbReference type="Proteomes" id="UP001162881"/>
    </source>
</evidence>
<feature type="domain" description="CASTOR ACT" evidence="2">
    <location>
        <begin position="78"/>
        <end position="132"/>
    </location>
</feature>
<gene>
    <name evidence="3" type="ORF">MTR62_14240</name>
</gene>
<evidence type="ECO:0000259" key="1">
    <source>
        <dbReference type="Pfam" id="PF10000"/>
    </source>
</evidence>
<keyword evidence="4" id="KW-1185">Reference proteome</keyword>
<dbReference type="InterPro" id="IPR018717">
    <property type="entry name" value="DUF2241"/>
</dbReference>
<reference evidence="3" key="1">
    <citation type="submission" date="2022-03" db="EMBL/GenBank/DDBJ databases">
        <title>Identification of a novel bacterium isolated from mangrove sediments.</title>
        <authorList>
            <person name="Pan X."/>
        </authorList>
    </citation>
    <scope>NUCLEOTIDE SEQUENCE</scope>
    <source>
        <strain evidence="3">B1949</strain>
    </source>
</reference>
<name>A0ABT0BFM5_9SPHN</name>
<dbReference type="EMBL" id="JALHLF010000063">
    <property type="protein sequence ID" value="MCJ2183844.1"/>
    <property type="molecule type" value="Genomic_DNA"/>
</dbReference>
<organism evidence="3 4">
    <name type="scientific">Novosphingobium organovorum</name>
    <dbReference type="NCBI Taxonomy" id="2930092"/>
    <lineage>
        <taxon>Bacteria</taxon>
        <taxon>Pseudomonadati</taxon>
        <taxon>Pseudomonadota</taxon>
        <taxon>Alphaproteobacteria</taxon>
        <taxon>Sphingomonadales</taxon>
        <taxon>Sphingomonadaceae</taxon>
        <taxon>Novosphingobium</taxon>
    </lineage>
</organism>